<gene>
    <name evidence="9" type="ORF">Val02_53610</name>
</gene>
<name>A0A8J4DRT2_9ACTN</name>
<comment type="caution">
    <text evidence="9">The sequence shown here is derived from an EMBL/GenBank/DDBJ whole genome shotgun (WGS) entry which is preliminary data.</text>
</comment>
<evidence type="ECO:0000256" key="3">
    <source>
        <dbReference type="ARBA" id="ARBA00022475"/>
    </source>
</evidence>
<evidence type="ECO:0000313" key="9">
    <source>
        <dbReference type="EMBL" id="GIJ48475.1"/>
    </source>
</evidence>
<protein>
    <submittedName>
        <fullName evidence="9">Alkaline phosphatase</fullName>
    </submittedName>
</protein>
<dbReference type="AlphaFoldDB" id="A0A8J4DRT2"/>
<organism evidence="9 10">
    <name type="scientific">Virgisporangium aliadipatigenens</name>
    <dbReference type="NCBI Taxonomy" id="741659"/>
    <lineage>
        <taxon>Bacteria</taxon>
        <taxon>Bacillati</taxon>
        <taxon>Actinomycetota</taxon>
        <taxon>Actinomycetes</taxon>
        <taxon>Micromonosporales</taxon>
        <taxon>Micromonosporaceae</taxon>
        <taxon>Virgisporangium</taxon>
    </lineage>
</organism>
<comment type="similarity">
    <text evidence="2">Belongs to the DedA family.</text>
</comment>
<evidence type="ECO:0000256" key="2">
    <source>
        <dbReference type="ARBA" id="ARBA00010792"/>
    </source>
</evidence>
<proteinExistence type="inferred from homology"/>
<dbReference type="InterPro" id="IPR032816">
    <property type="entry name" value="VTT_dom"/>
</dbReference>
<keyword evidence="5 7" id="KW-1133">Transmembrane helix</keyword>
<feature type="domain" description="VTT" evidence="8">
    <location>
        <begin position="34"/>
        <end position="163"/>
    </location>
</feature>
<evidence type="ECO:0000256" key="4">
    <source>
        <dbReference type="ARBA" id="ARBA00022692"/>
    </source>
</evidence>
<keyword evidence="10" id="KW-1185">Reference proteome</keyword>
<dbReference type="PANTHER" id="PTHR42709">
    <property type="entry name" value="ALKALINE PHOSPHATASE LIKE PROTEIN"/>
    <property type="match status" value="1"/>
</dbReference>
<feature type="transmembrane region" description="Helical" evidence="7">
    <location>
        <begin position="175"/>
        <end position="196"/>
    </location>
</feature>
<dbReference type="EMBL" id="BOPF01000021">
    <property type="protein sequence ID" value="GIJ48475.1"/>
    <property type="molecule type" value="Genomic_DNA"/>
</dbReference>
<keyword evidence="4 7" id="KW-0812">Transmembrane</keyword>
<feature type="transmembrane region" description="Helical" evidence="7">
    <location>
        <begin position="55"/>
        <end position="75"/>
    </location>
</feature>
<evidence type="ECO:0000313" key="10">
    <source>
        <dbReference type="Proteomes" id="UP000619260"/>
    </source>
</evidence>
<evidence type="ECO:0000259" key="8">
    <source>
        <dbReference type="Pfam" id="PF09335"/>
    </source>
</evidence>
<keyword evidence="6 7" id="KW-0472">Membrane</keyword>
<evidence type="ECO:0000256" key="7">
    <source>
        <dbReference type="SAM" id="Phobius"/>
    </source>
</evidence>
<keyword evidence="3" id="KW-1003">Cell membrane</keyword>
<dbReference type="Proteomes" id="UP000619260">
    <property type="component" value="Unassembled WGS sequence"/>
</dbReference>
<reference evidence="9" key="1">
    <citation type="submission" date="2021-01" db="EMBL/GenBank/DDBJ databases">
        <title>Whole genome shotgun sequence of Virgisporangium aliadipatigenens NBRC 105644.</title>
        <authorList>
            <person name="Komaki H."/>
            <person name="Tamura T."/>
        </authorList>
    </citation>
    <scope>NUCLEOTIDE SEQUENCE</scope>
    <source>
        <strain evidence="9">NBRC 105644</strain>
    </source>
</reference>
<evidence type="ECO:0000256" key="6">
    <source>
        <dbReference type="ARBA" id="ARBA00023136"/>
    </source>
</evidence>
<evidence type="ECO:0000256" key="1">
    <source>
        <dbReference type="ARBA" id="ARBA00004651"/>
    </source>
</evidence>
<dbReference type="PANTHER" id="PTHR42709:SF6">
    <property type="entry name" value="UNDECAPRENYL PHOSPHATE TRANSPORTER A"/>
    <property type="match status" value="1"/>
</dbReference>
<comment type="subcellular location">
    <subcellularLocation>
        <location evidence="1">Cell membrane</location>
        <topology evidence="1">Multi-pass membrane protein</topology>
    </subcellularLocation>
</comment>
<dbReference type="Pfam" id="PF09335">
    <property type="entry name" value="VTT_dom"/>
    <property type="match status" value="1"/>
</dbReference>
<evidence type="ECO:0000256" key="5">
    <source>
        <dbReference type="ARBA" id="ARBA00022989"/>
    </source>
</evidence>
<feature type="transmembrane region" description="Helical" evidence="7">
    <location>
        <begin position="141"/>
        <end position="163"/>
    </location>
</feature>
<dbReference type="GO" id="GO:0005886">
    <property type="term" value="C:plasma membrane"/>
    <property type="evidence" value="ECO:0007669"/>
    <property type="project" value="UniProtKB-SubCell"/>
</dbReference>
<accession>A0A8J4DRT2</accession>
<sequence>MVIRLSDWISSVIDALGPAGVGVLVALENIIPPIPSELVLPLGGFRAREGTMNVFLVWLCATVGAYVGALALYWLGAWLGYDRVYCLAGHKRFILASQKDIERGSALFDRYGSWVIALGRCVPVVRSIVSLPAGMRRMPMVRFSVLTLSGTAVWNAAFIGAGWALAERWKQVDHYMGPVSLVVVGFLLVGAGVLAWRRRHD</sequence>
<dbReference type="InterPro" id="IPR051311">
    <property type="entry name" value="DedA_domain"/>
</dbReference>